<keyword evidence="2" id="KW-0413">Isomerase</keyword>
<dbReference type="PANTHER" id="PTHR12110">
    <property type="entry name" value="HYDROXYPYRUVATE ISOMERASE"/>
    <property type="match status" value="1"/>
</dbReference>
<dbReference type="PANTHER" id="PTHR12110:SF41">
    <property type="entry name" value="INOSOSE DEHYDRATASE"/>
    <property type="match status" value="1"/>
</dbReference>
<dbReference type="SUPFAM" id="SSF51658">
    <property type="entry name" value="Xylose isomerase-like"/>
    <property type="match status" value="1"/>
</dbReference>
<evidence type="ECO:0000313" key="3">
    <source>
        <dbReference type="Proteomes" id="UP001354931"/>
    </source>
</evidence>
<organism evidence="2 3">
    <name type="scientific">Streptomyces endophyticus</name>
    <dbReference type="NCBI Taxonomy" id="714166"/>
    <lineage>
        <taxon>Bacteria</taxon>
        <taxon>Bacillati</taxon>
        <taxon>Actinomycetota</taxon>
        <taxon>Actinomycetes</taxon>
        <taxon>Kitasatosporales</taxon>
        <taxon>Streptomycetaceae</taxon>
        <taxon>Streptomyces</taxon>
    </lineage>
</organism>
<dbReference type="InterPro" id="IPR036237">
    <property type="entry name" value="Xyl_isomerase-like_sf"/>
</dbReference>
<dbReference type="InterPro" id="IPR013022">
    <property type="entry name" value="Xyl_isomerase-like_TIM-brl"/>
</dbReference>
<comment type="caution">
    <text evidence="2">The sequence shown here is derived from an EMBL/GenBank/DDBJ whole genome shotgun (WGS) entry which is preliminary data.</text>
</comment>
<evidence type="ECO:0000313" key="2">
    <source>
        <dbReference type="EMBL" id="MEB8342463.1"/>
    </source>
</evidence>
<dbReference type="Pfam" id="PF01261">
    <property type="entry name" value="AP_endonuc_2"/>
    <property type="match status" value="1"/>
</dbReference>
<dbReference type="GO" id="GO:0016853">
    <property type="term" value="F:isomerase activity"/>
    <property type="evidence" value="ECO:0007669"/>
    <property type="project" value="UniProtKB-KW"/>
</dbReference>
<dbReference type="InterPro" id="IPR050312">
    <property type="entry name" value="IolE/XylAMocC-like"/>
</dbReference>
<sequence length="282" mass="30211">MATTPHPAGTPTTGTLAVQLFSLREDLDKDRAGTLARLAELGYRHVEPFGLGDWRTPADERLAKARALRADLDAAGLSVCSLHASIAAGELATLAEECRILGTDTVFIPIPGLVEGFDGGDRFGRDVFGDLDTLTRFAARVDEAATELAGHGIRLGYHNHELEWTTLPDGRSGYDVFWELTGAQVLAELDVYWATVAGQDPAAVLRALDGRVVAAHLKDGKAVRQEPQTPIGTGDVDVPAAIEAGGPALAWHIAEIDTTELDRFDLLTRNRDALLEFGHTTA</sequence>
<dbReference type="Gene3D" id="3.20.20.150">
    <property type="entry name" value="Divalent-metal-dependent TIM barrel enzymes"/>
    <property type="match status" value="1"/>
</dbReference>
<feature type="domain" description="Xylose isomerase-like TIM barrel" evidence="1">
    <location>
        <begin position="35"/>
        <end position="243"/>
    </location>
</feature>
<keyword evidence="3" id="KW-1185">Reference proteome</keyword>
<gene>
    <name evidence="2" type="ORF">OKJ99_33715</name>
</gene>
<dbReference type="Proteomes" id="UP001354931">
    <property type="component" value="Unassembled WGS sequence"/>
</dbReference>
<protein>
    <submittedName>
        <fullName evidence="2">Sugar phosphate isomerase/epimerase</fullName>
    </submittedName>
</protein>
<evidence type="ECO:0000259" key="1">
    <source>
        <dbReference type="Pfam" id="PF01261"/>
    </source>
</evidence>
<dbReference type="RefSeq" id="WP_326021944.1">
    <property type="nucleotide sequence ID" value="NZ_JAOZYC010000164.1"/>
</dbReference>
<dbReference type="EMBL" id="JAOZYC010000164">
    <property type="protein sequence ID" value="MEB8342463.1"/>
    <property type="molecule type" value="Genomic_DNA"/>
</dbReference>
<accession>A0ABU6FG64</accession>
<name>A0ABU6FG64_9ACTN</name>
<proteinExistence type="predicted"/>
<reference evidence="2 3" key="1">
    <citation type="submission" date="2022-10" db="EMBL/GenBank/DDBJ databases">
        <authorList>
            <person name="Xie J."/>
            <person name="Shen N."/>
        </authorList>
    </citation>
    <scope>NUCLEOTIDE SEQUENCE [LARGE SCALE GENOMIC DNA]</scope>
    <source>
        <strain evidence="2 3">YIM65594</strain>
    </source>
</reference>